<comment type="caution">
    <text evidence="1">The sequence shown here is derived from an EMBL/GenBank/DDBJ whole genome shotgun (WGS) entry which is preliminary data.</text>
</comment>
<reference evidence="1 2" key="1">
    <citation type="submission" date="2019-02" db="EMBL/GenBank/DDBJ databases">
        <title>Draft genome sequence of Muricauda sp. 176CP4-71.</title>
        <authorList>
            <person name="Park J.-S."/>
        </authorList>
    </citation>
    <scope>NUCLEOTIDE SEQUENCE [LARGE SCALE GENOMIC DNA]</scope>
    <source>
        <strain evidence="1 2">176CP4-71</strain>
    </source>
</reference>
<dbReference type="Proteomes" id="UP000291981">
    <property type="component" value="Unassembled WGS sequence"/>
</dbReference>
<protein>
    <submittedName>
        <fullName evidence="1">Glycosyltransferase</fullName>
    </submittedName>
</protein>
<dbReference type="CDD" id="cd03801">
    <property type="entry name" value="GT4_PimA-like"/>
    <property type="match status" value="1"/>
</dbReference>
<dbReference type="OrthoDB" id="9811239at2"/>
<dbReference type="Pfam" id="PF13692">
    <property type="entry name" value="Glyco_trans_1_4"/>
    <property type="match status" value="1"/>
</dbReference>
<dbReference type="PANTHER" id="PTHR45947">
    <property type="entry name" value="SULFOQUINOVOSYL TRANSFERASE SQD2"/>
    <property type="match status" value="1"/>
</dbReference>
<name>A0A4Q8QHB0_9FLAO</name>
<keyword evidence="2" id="KW-1185">Reference proteome</keyword>
<dbReference type="SUPFAM" id="SSF53756">
    <property type="entry name" value="UDP-Glycosyltransferase/glycogen phosphorylase"/>
    <property type="match status" value="1"/>
</dbReference>
<dbReference type="GO" id="GO:0016757">
    <property type="term" value="F:glycosyltransferase activity"/>
    <property type="evidence" value="ECO:0007669"/>
    <property type="project" value="TreeGrafter"/>
</dbReference>
<evidence type="ECO:0000313" key="2">
    <source>
        <dbReference type="Proteomes" id="UP000291981"/>
    </source>
</evidence>
<dbReference type="PANTHER" id="PTHR45947:SF3">
    <property type="entry name" value="SULFOQUINOVOSYL TRANSFERASE SQD2"/>
    <property type="match status" value="1"/>
</dbReference>
<dbReference type="InterPro" id="IPR050194">
    <property type="entry name" value="Glycosyltransferase_grp1"/>
</dbReference>
<evidence type="ECO:0000313" key="1">
    <source>
        <dbReference type="EMBL" id="TAI47536.1"/>
    </source>
</evidence>
<organism evidence="1 2">
    <name type="scientific">Flagellimonas allohymeniacidonis</name>
    <dbReference type="NCBI Taxonomy" id="2517819"/>
    <lineage>
        <taxon>Bacteria</taxon>
        <taxon>Pseudomonadati</taxon>
        <taxon>Bacteroidota</taxon>
        <taxon>Flavobacteriia</taxon>
        <taxon>Flavobacteriales</taxon>
        <taxon>Flavobacteriaceae</taxon>
        <taxon>Flagellimonas</taxon>
    </lineage>
</organism>
<gene>
    <name evidence="1" type="ORF">EW142_12775</name>
</gene>
<proteinExistence type="predicted"/>
<dbReference type="EMBL" id="SGIU01000002">
    <property type="protein sequence ID" value="TAI47536.1"/>
    <property type="molecule type" value="Genomic_DNA"/>
</dbReference>
<dbReference type="AlphaFoldDB" id="A0A4Q8QHB0"/>
<sequence>MTKRVLLVSELMLHYRVSLYNLFHTYFRSNQIELHVFSDKKLEDTQIQFNYSHGEFRYSQLKRTTLELRPDTVIFHWNPYNLASWSYWLWLKNRGIKIVYWSHGVSMQNPNNKLKRMIYAYLRFSADSILLYSKNELKYVSKRNRQKTFVANNTINFFDFPKITDSKEELRKKHSFKFTKIVLFVGRIQKRKRLDVIINIFRDIKDMDTGLIIVGSNMPKAIEETIERMTNVIYLGPIYDKLKINEIFKCSDVFCIPGTNGLGINQAMYWGLPVLTMNVHHSPEIVYLKNGKNGYIAEDEIKLKEKIVEILNNPEELALLSSQATKTILEEASPLKMFQGFMRALQFLKAKQNNDQVA</sequence>
<accession>A0A4Q8QHB0</accession>
<keyword evidence="1" id="KW-0808">Transferase</keyword>
<dbReference type="Gene3D" id="3.40.50.2000">
    <property type="entry name" value="Glycogen Phosphorylase B"/>
    <property type="match status" value="2"/>
</dbReference>